<sequence length="61" mass="7114">MTNNGRLDRQGIDVQEEGKQWQAHADRAKANFEAVKEQRPVGTNSHPDRQNRMIDTRNLRK</sequence>
<evidence type="ECO:0000256" key="1">
    <source>
        <dbReference type="SAM" id="MobiDB-lite"/>
    </source>
</evidence>
<reference evidence="2 3" key="1">
    <citation type="submission" date="2022-10" db="EMBL/GenBank/DDBJ databases">
        <title>Comparative genomic analysis of Cohnella hashimotonis sp. nov., isolated from the International Space Station.</title>
        <authorList>
            <person name="Simpson A."/>
            <person name="Venkateswaran K."/>
        </authorList>
    </citation>
    <scope>NUCLEOTIDE SEQUENCE [LARGE SCALE GENOMIC DNA]</scope>
    <source>
        <strain evidence="2 3">DSM 18997</strain>
    </source>
</reference>
<gene>
    <name evidence="2" type="ORF">OMP38_24465</name>
</gene>
<organism evidence="2 3">
    <name type="scientific">Cohnella ginsengisoli</name>
    <dbReference type="NCBI Taxonomy" id="425004"/>
    <lineage>
        <taxon>Bacteria</taxon>
        <taxon>Bacillati</taxon>
        <taxon>Bacillota</taxon>
        <taxon>Bacilli</taxon>
        <taxon>Bacillales</taxon>
        <taxon>Paenibacillaceae</taxon>
        <taxon>Cohnella</taxon>
    </lineage>
</organism>
<keyword evidence="3" id="KW-1185">Reference proteome</keyword>
<dbReference type="AlphaFoldDB" id="A0A9X4KKL7"/>
<feature type="compositionally biased region" description="Basic and acidic residues" evidence="1">
    <location>
        <begin position="1"/>
        <end position="39"/>
    </location>
</feature>
<comment type="caution">
    <text evidence="2">The sequence shown here is derived from an EMBL/GenBank/DDBJ whole genome shotgun (WGS) entry which is preliminary data.</text>
</comment>
<proteinExistence type="predicted"/>
<protein>
    <submittedName>
        <fullName evidence="2">Uncharacterized protein</fullName>
    </submittedName>
</protein>
<dbReference type="EMBL" id="JAPDHZ010000004">
    <property type="protein sequence ID" value="MDG0793630.1"/>
    <property type="molecule type" value="Genomic_DNA"/>
</dbReference>
<accession>A0A9X4KKL7</accession>
<evidence type="ECO:0000313" key="2">
    <source>
        <dbReference type="EMBL" id="MDG0793630.1"/>
    </source>
</evidence>
<dbReference type="Proteomes" id="UP001153387">
    <property type="component" value="Unassembled WGS sequence"/>
</dbReference>
<feature type="compositionally biased region" description="Basic and acidic residues" evidence="1">
    <location>
        <begin position="46"/>
        <end position="61"/>
    </location>
</feature>
<name>A0A9X4KKL7_9BACL</name>
<feature type="region of interest" description="Disordered" evidence="1">
    <location>
        <begin position="1"/>
        <end position="61"/>
    </location>
</feature>
<evidence type="ECO:0000313" key="3">
    <source>
        <dbReference type="Proteomes" id="UP001153387"/>
    </source>
</evidence>
<dbReference type="RefSeq" id="WP_277567376.1">
    <property type="nucleotide sequence ID" value="NZ_JAPDHZ010000004.1"/>
</dbReference>